<evidence type="ECO:0000313" key="2">
    <source>
        <dbReference type="Proteomes" id="UP000297891"/>
    </source>
</evidence>
<protein>
    <submittedName>
        <fullName evidence="1">Uncharacterized protein</fullName>
    </submittedName>
</protein>
<dbReference type="AlphaFoldDB" id="A0A2M9Y0D7"/>
<reference evidence="1" key="1">
    <citation type="journal article" date="2019" name="PLoS Negl. Trop. Dis.">
        <title>Revisiting the worldwide diversity of Leptospira species in the environment.</title>
        <authorList>
            <person name="Vincent A.T."/>
            <person name="Schiettekatte O."/>
            <person name="Bourhy P."/>
            <person name="Veyrier F.J."/>
            <person name="Picardeau M."/>
        </authorList>
    </citation>
    <scope>NUCLEOTIDE SEQUENCE [LARGE SCALE GENOMIC DNA]</scope>
    <source>
        <strain evidence="1">201800277</strain>
    </source>
</reference>
<name>A0A2M9Y0D7_9LEPT</name>
<dbReference type="Proteomes" id="UP000297891">
    <property type="component" value="Unassembled WGS sequence"/>
</dbReference>
<keyword evidence="2" id="KW-1185">Reference proteome</keyword>
<sequence>MPPIQIITKQTSPVAYYLDLPIHPPYDARDAFDAIPMQLLPFADGLIVGWKVSSMQFVDGLGRDFKLDCPNIVITGGENRGDSPVALYVSAAFYDDRNRLLASQTCEHIVQPWESYDVPGLWSRFPFPITEIARASVSITSYGWEDPRPKETLVLSKQKPKNETKYEWKREGGVVGSYSFQKWNPGKGDLLFASETITRENRVRIRLERRQSEGLTYVALVQSGSPKRETKTFDHLIQYAIYTEDGQLCHGGSCMGMGNHGDLVSLVPILPEILESESLYLELVAWEGPSGSL</sequence>
<dbReference type="EMBL" id="RQFP01000001">
    <property type="protein sequence ID" value="TGK95189.1"/>
    <property type="molecule type" value="Genomic_DNA"/>
</dbReference>
<dbReference type="RefSeq" id="WP_100791128.1">
    <property type="nucleotide sequence ID" value="NZ_NPDQ01000005.1"/>
</dbReference>
<evidence type="ECO:0000313" key="1">
    <source>
        <dbReference type="EMBL" id="TGK95189.1"/>
    </source>
</evidence>
<accession>A0A2M9Y0D7</accession>
<dbReference type="OrthoDB" id="317367at2"/>
<gene>
    <name evidence="1" type="ORF">EHQ30_00655</name>
</gene>
<comment type="caution">
    <text evidence="1">The sequence shown here is derived from an EMBL/GenBank/DDBJ whole genome shotgun (WGS) entry which is preliminary data.</text>
</comment>
<organism evidence="1 2">
    <name type="scientific">Leptospira brenneri</name>
    <dbReference type="NCBI Taxonomy" id="2023182"/>
    <lineage>
        <taxon>Bacteria</taxon>
        <taxon>Pseudomonadati</taxon>
        <taxon>Spirochaetota</taxon>
        <taxon>Spirochaetia</taxon>
        <taxon>Leptospirales</taxon>
        <taxon>Leptospiraceae</taxon>
        <taxon>Leptospira</taxon>
    </lineage>
</organism>
<proteinExistence type="predicted"/>